<dbReference type="InterPro" id="IPR036291">
    <property type="entry name" value="NAD(P)-bd_dom_sf"/>
</dbReference>
<dbReference type="InterPro" id="IPR051911">
    <property type="entry name" value="SDR_oxidoreductase"/>
</dbReference>
<evidence type="ECO:0000313" key="3">
    <source>
        <dbReference type="EMBL" id="EGN94682.1"/>
    </source>
</evidence>
<keyword evidence="2" id="KW-0560">Oxidoreductase</keyword>
<evidence type="ECO:0000313" key="4">
    <source>
        <dbReference type="Proteomes" id="UP000008063"/>
    </source>
</evidence>
<proteinExistence type="inferred from homology"/>
<gene>
    <name evidence="3" type="ORF">SERLA73DRAFT_125608</name>
</gene>
<dbReference type="PANTHER" id="PTHR43976">
    <property type="entry name" value="SHORT CHAIN DEHYDROGENASE"/>
    <property type="match status" value="1"/>
</dbReference>
<evidence type="ECO:0000256" key="1">
    <source>
        <dbReference type="ARBA" id="ARBA00006484"/>
    </source>
</evidence>
<dbReference type="OrthoDB" id="1274115at2759"/>
<dbReference type="FunCoup" id="F8QA92">
    <property type="interactions" value="291"/>
</dbReference>
<dbReference type="Pfam" id="PF00106">
    <property type="entry name" value="adh_short"/>
    <property type="match status" value="1"/>
</dbReference>
<organism evidence="4">
    <name type="scientific">Serpula lacrymans var. lacrymans (strain S7.3)</name>
    <name type="common">Dry rot fungus</name>
    <dbReference type="NCBI Taxonomy" id="936435"/>
    <lineage>
        <taxon>Eukaryota</taxon>
        <taxon>Fungi</taxon>
        <taxon>Dikarya</taxon>
        <taxon>Basidiomycota</taxon>
        <taxon>Agaricomycotina</taxon>
        <taxon>Agaricomycetes</taxon>
        <taxon>Agaricomycetidae</taxon>
        <taxon>Boletales</taxon>
        <taxon>Coniophorineae</taxon>
        <taxon>Serpulaceae</taxon>
        <taxon>Serpula</taxon>
    </lineage>
</organism>
<dbReference type="InterPro" id="IPR002347">
    <property type="entry name" value="SDR_fam"/>
</dbReference>
<name>F8QA92_SERL3</name>
<dbReference type="PRINTS" id="PR00081">
    <property type="entry name" value="GDHRDH"/>
</dbReference>
<dbReference type="SUPFAM" id="SSF51735">
    <property type="entry name" value="NAD(P)-binding Rossmann-fold domains"/>
    <property type="match status" value="1"/>
</dbReference>
<evidence type="ECO:0000256" key="2">
    <source>
        <dbReference type="ARBA" id="ARBA00023002"/>
    </source>
</evidence>
<dbReference type="HOGENOM" id="CLU_010194_2_9_1"/>
<dbReference type="GO" id="GO:0016491">
    <property type="term" value="F:oxidoreductase activity"/>
    <property type="evidence" value="ECO:0007669"/>
    <property type="project" value="UniProtKB-KW"/>
</dbReference>
<protein>
    <recommendedName>
        <fullName evidence="5">NAD(P)-binding protein</fullName>
    </recommendedName>
</protein>
<dbReference type="AlphaFoldDB" id="F8QA92"/>
<dbReference type="Proteomes" id="UP000008063">
    <property type="component" value="Unassembled WGS sequence"/>
</dbReference>
<dbReference type="STRING" id="936435.F8QA92"/>
<dbReference type="PANTHER" id="PTHR43976:SF16">
    <property type="entry name" value="SHORT-CHAIN DEHYDROGENASE_REDUCTASE FAMILY PROTEIN"/>
    <property type="match status" value="1"/>
</dbReference>
<dbReference type="InParanoid" id="F8QA92"/>
<reference evidence="4" key="1">
    <citation type="journal article" date="2011" name="Science">
        <title>The plant cell wall-decomposing machinery underlies the functional diversity of forest fungi.</title>
        <authorList>
            <person name="Eastwood D.C."/>
            <person name="Floudas D."/>
            <person name="Binder M."/>
            <person name="Majcherczyk A."/>
            <person name="Schneider P."/>
            <person name="Aerts A."/>
            <person name="Asiegbu F.O."/>
            <person name="Baker S.E."/>
            <person name="Barry K."/>
            <person name="Bendiksby M."/>
            <person name="Blumentritt M."/>
            <person name="Coutinho P.M."/>
            <person name="Cullen D."/>
            <person name="de Vries R.P."/>
            <person name="Gathman A."/>
            <person name="Goodell B."/>
            <person name="Henrissat B."/>
            <person name="Ihrmark K."/>
            <person name="Kauserud H."/>
            <person name="Kohler A."/>
            <person name="LaButti K."/>
            <person name="Lapidus A."/>
            <person name="Lavin J.L."/>
            <person name="Lee Y.-H."/>
            <person name="Lindquist E."/>
            <person name="Lilly W."/>
            <person name="Lucas S."/>
            <person name="Morin E."/>
            <person name="Murat C."/>
            <person name="Oguiza J.A."/>
            <person name="Park J."/>
            <person name="Pisabarro A.G."/>
            <person name="Riley R."/>
            <person name="Rosling A."/>
            <person name="Salamov A."/>
            <person name="Schmidt O."/>
            <person name="Schmutz J."/>
            <person name="Skrede I."/>
            <person name="Stenlid J."/>
            <person name="Wiebenga A."/>
            <person name="Xie X."/>
            <person name="Kuees U."/>
            <person name="Hibbett D.S."/>
            <person name="Hoffmeister D."/>
            <person name="Hoegberg N."/>
            <person name="Martin F."/>
            <person name="Grigoriev I.V."/>
            <person name="Watkinson S.C."/>
        </authorList>
    </citation>
    <scope>NUCLEOTIDE SEQUENCE [LARGE SCALE GENOMIC DNA]</scope>
    <source>
        <strain evidence="4">strain S7.3</strain>
    </source>
</reference>
<dbReference type="EMBL" id="GL945487">
    <property type="protein sequence ID" value="EGN94682.1"/>
    <property type="molecule type" value="Genomic_DNA"/>
</dbReference>
<dbReference type="Gene3D" id="3.40.50.720">
    <property type="entry name" value="NAD(P)-binding Rossmann-like Domain"/>
    <property type="match status" value="1"/>
</dbReference>
<keyword evidence="4" id="KW-1185">Reference proteome</keyword>
<comment type="similarity">
    <text evidence="1">Belongs to the short-chain dehydrogenases/reductases (SDR) family.</text>
</comment>
<accession>F8QA92</accession>
<dbReference type="eggNOG" id="KOG1205">
    <property type="taxonomic scope" value="Eukaryota"/>
</dbReference>
<dbReference type="OMA" id="TAPIEDM"/>
<evidence type="ECO:0008006" key="5">
    <source>
        <dbReference type="Google" id="ProtNLM"/>
    </source>
</evidence>
<sequence length="280" mass="30637">MTLPRVWFITGASSGFGRAVTELVLKKGEIVVATLRKPDVLSDLRIKYGQDKLLVVAVDVTKHGDIDAAFERAKETFGRINVVFNNAGHLHLSEMEGTPDDVAHAVFDVNFWGAVHVTRGAIKFFREVNKPGVGGILLQASSITAVIPFSGASFYTLDGFSEGLAGELLPAWNIKICMINLGKFHTNVLSNSVTLPRHPAYSDPSSAVSIFLKHTINAVYPGDVHKGASAIHRLVESGRIPLRLPLGQDSIQDYKQKIEILTESVAEYESWSDDLKRDDV</sequence>